<evidence type="ECO:0000256" key="1">
    <source>
        <dbReference type="SAM" id="SignalP"/>
    </source>
</evidence>
<gene>
    <name evidence="2" type="ORF">SAMN05421504_10256</name>
</gene>
<feature type="signal peptide" evidence="1">
    <location>
        <begin position="1"/>
        <end position="28"/>
    </location>
</feature>
<proteinExistence type="predicted"/>
<protein>
    <recommendedName>
        <fullName evidence="4">Peptidase inhibitor family I36</fullName>
    </recommendedName>
</protein>
<accession>A0A1H2Y925</accession>
<dbReference type="OrthoDB" id="4241101at2"/>
<dbReference type="EMBL" id="FNON01000002">
    <property type="protein sequence ID" value="SDX01722.1"/>
    <property type="molecule type" value="Genomic_DNA"/>
</dbReference>
<sequence>MKNRIIAAAGALGVAGSIMLAGAPAASASVEAPPCSWGNGHFWCYNRPNIPVEWAGKVVGYLYGEYNWFSCRYEGDPNGGGAPHPNRWDFTTADNGARGFVRDQYIYDETNVLPPC</sequence>
<keyword evidence="1" id="KW-0732">Signal</keyword>
<name>A0A1H2Y925_9PSEU</name>
<organism evidence="2 3">
    <name type="scientific">Amycolatopsis xylanica</name>
    <dbReference type="NCBI Taxonomy" id="589385"/>
    <lineage>
        <taxon>Bacteria</taxon>
        <taxon>Bacillati</taxon>
        <taxon>Actinomycetota</taxon>
        <taxon>Actinomycetes</taxon>
        <taxon>Pseudonocardiales</taxon>
        <taxon>Pseudonocardiaceae</taxon>
        <taxon>Amycolatopsis</taxon>
    </lineage>
</organism>
<evidence type="ECO:0000313" key="3">
    <source>
        <dbReference type="Proteomes" id="UP000199515"/>
    </source>
</evidence>
<reference evidence="2 3" key="1">
    <citation type="submission" date="2016-10" db="EMBL/GenBank/DDBJ databases">
        <authorList>
            <person name="de Groot N.N."/>
        </authorList>
    </citation>
    <scope>NUCLEOTIDE SEQUENCE [LARGE SCALE GENOMIC DNA]</scope>
    <source>
        <strain evidence="2 3">CPCC 202699</strain>
    </source>
</reference>
<evidence type="ECO:0008006" key="4">
    <source>
        <dbReference type="Google" id="ProtNLM"/>
    </source>
</evidence>
<feature type="chain" id="PRO_5011501768" description="Peptidase inhibitor family I36" evidence="1">
    <location>
        <begin position="29"/>
        <end position="116"/>
    </location>
</feature>
<dbReference type="RefSeq" id="WP_091287999.1">
    <property type="nucleotide sequence ID" value="NZ_FNON01000002.1"/>
</dbReference>
<dbReference type="Proteomes" id="UP000199515">
    <property type="component" value="Unassembled WGS sequence"/>
</dbReference>
<keyword evidence="3" id="KW-1185">Reference proteome</keyword>
<dbReference type="AlphaFoldDB" id="A0A1H2Y925"/>
<evidence type="ECO:0000313" key="2">
    <source>
        <dbReference type="EMBL" id="SDX01722.1"/>
    </source>
</evidence>